<dbReference type="Proteomes" id="UP000188320">
    <property type="component" value="Unassembled WGS sequence"/>
</dbReference>
<keyword evidence="1" id="KW-0175">Coiled coil</keyword>
<feature type="compositionally biased region" description="Low complexity" evidence="2">
    <location>
        <begin position="585"/>
        <end position="594"/>
    </location>
</feature>
<gene>
    <name evidence="3" type="ORF">AX774_g4464</name>
</gene>
<dbReference type="AlphaFoldDB" id="A0A1R1PM93"/>
<reference evidence="4" key="1">
    <citation type="submission" date="2017-01" db="EMBL/GenBank/DDBJ databases">
        <authorList>
            <person name="Wang Y."/>
            <person name="White M."/>
            <person name="Kvist S."/>
            <person name="Moncalvo J.-M."/>
        </authorList>
    </citation>
    <scope>NUCLEOTIDE SEQUENCE [LARGE SCALE GENOMIC DNA]</scope>
    <source>
        <strain evidence="4">COL-18-3</strain>
    </source>
</reference>
<feature type="region of interest" description="Disordered" evidence="2">
    <location>
        <begin position="175"/>
        <end position="195"/>
    </location>
</feature>
<evidence type="ECO:0000313" key="3">
    <source>
        <dbReference type="EMBL" id="OMH82067.1"/>
    </source>
</evidence>
<sequence length="908" mass="100985">MEKENVKASELFKKCMFSVVIPEKKVLNTQEYETLQNIESREYIYKDEKVTGYLLASIPTKIPQTNTGNDDESAMHSVDISEAEAKRFFKKLRFSIVTFIKKTRENVGIETAANVDISAGTGTGAREAAKASDMRIGGRSSSNIGRFKRESNIGVGNRNRLLSFRPEARIMGVDMSTSVSGTGSNTTGTGRTLKRKSSRIMTTIQNIANTESVFSVSTTKKKDVAEGAQDTWFQLYEFLICSSAGHEKAGESRENEEEELELEIRVANKQLDEQEMLGLESEIVVARSISNQVELFEDLSEWLTNEQKLFKKYNFNKNDKKASILSTQANKNQGLVDVRQDVDMEALMTFPRRMFKITLPIKALVDIRYRIVQSAPHCGAEQVFLEIQLVKQGSDSGYGDQRSRQTIVELVGVELESSNLVVTRISQNKYPAELRVRGQTITELYSISLSTNAIGIDSDMQVCLCVTGRIVELKQKTTTQLVEQLENRMMIDLGDIARSYFDSSAGKEVTKQVTSNRKVVSIETPSFKQIYSGVREDNFGQETPLITINKDQFGYRNHSQMLQARASSAEVPPVREFYSSSISNPTPTTTTPTTAGEKERQNGNENEKNNEKGEENSKSNPPLPQRSYFLPHRFSSKAIFSPTNLYSASPSEHSRLSAPNLNVGSVIDSSVVGESHTNLISTVPRVHSNTNPTNDSEFDSENLRKDSHISTTAATATAATATTSVIAPLATTIESLSIPPANSNQNIFLTDQTENDCCDLTVNFQCPPIVKTGATFSVLITVRNNLDFALERLVIKTNMDQYIADQIQINNININNFNTETSALPTKNSPGLLLLPLDGQVHFQKFGGEQSILPPNVSETVMIRYYVSNTQGFASLGNLTIQYHYKSNDSNDKFFSCEFEAPVLIYIL</sequence>
<evidence type="ECO:0000313" key="4">
    <source>
        <dbReference type="Proteomes" id="UP000188320"/>
    </source>
</evidence>
<dbReference type="OrthoDB" id="5566221at2759"/>
<dbReference type="EMBL" id="LSSK01000746">
    <property type="protein sequence ID" value="OMH82067.1"/>
    <property type="molecule type" value="Genomic_DNA"/>
</dbReference>
<keyword evidence="4" id="KW-1185">Reference proteome</keyword>
<feature type="coiled-coil region" evidence="1">
    <location>
        <begin position="250"/>
        <end position="277"/>
    </location>
</feature>
<organism evidence="3 4">
    <name type="scientific">Zancudomyces culisetae</name>
    <name type="common">Gut fungus</name>
    <name type="synonym">Smittium culisetae</name>
    <dbReference type="NCBI Taxonomy" id="1213189"/>
    <lineage>
        <taxon>Eukaryota</taxon>
        <taxon>Fungi</taxon>
        <taxon>Fungi incertae sedis</taxon>
        <taxon>Zoopagomycota</taxon>
        <taxon>Kickxellomycotina</taxon>
        <taxon>Harpellomycetes</taxon>
        <taxon>Harpellales</taxon>
        <taxon>Legeriomycetaceae</taxon>
        <taxon>Zancudomyces</taxon>
    </lineage>
</organism>
<evidence type="ECO:0000256" key="1">
    <source>
        <dbReference type="SAM" id="Coils"/>
    </source>
</evidence>
<accession>A0A1R1PM93</accession>
<feature type="compositionally biased region" description="Low complexity" evidence="2">
    <location>
        <begin position="176"/>
        <end position="191"/>
    </location>
</feature>
<protein>
    <submittedName>
        <fullName evidence="3">Uncharacterized protein</fullName>
    </submittedName>
</protein>
<proteinExistence type="predicted"/>
<evidence type="ECO:0000256" key="2">
    <source>
        <dbReference type="SAM" id="MobiDB-lite"/>
    </source>
</evidence>
<feature type="region of interest" description="Disordered" evidence="2">
    <location>
        <begin position="576"/>
        <end position="628"/>
    </location>
</feature>
<name>A0A1R1PM93_ZANCU</name>
<comment type="caution">
    <text evidence="3">The sequence shown here is derived from an EMBL/GenBank/DDBJ whole genome shotgun (WGS) entry which is preliminary data.</text>
</comment>
<feature type="compositionally biased region" description="Basic and acidic residues" evidence="2">
    <location>
        <begin position="596"/>
        <end position="617"/>
    </location>
</feature>